<dbReference type="FunFam" id="3.90.660.10:FF:000054">
    <property type="match status" value="1"/>
</dbReference>
<dbReference type="InterPro" id="IPR002937">
    <property type="entry name" value="Amino_oxidase"/>
</dbReference>
<keyword evidence="4" id="KW-0964">Secreted</keyword>
<evidence type="ECO:0000256" key="4">
    <source>
        <dbReference type="ARBA" id="ARBA00022525"/>
    </source>
</evidence>
<feature type="region of interest" description="Disordered" evidence="12">
    <location>
        <begin position="26"/>
        <end position="68"/>
    </location>
</feature>
<evidence type="ECO:0000256" key="6">
    <source>
        <dbReference type="ARBA" id="ARBA00022827"/>
    </source>
</evidence>
<evidence type="ECO:0000256" key="1">
    <source>
        <dbReference type="ARBA" id="ARBA00001974"/>
    </source>
</evidence>
<dbReference type="GO" id="GO:0005576">
    <property type="term" value="C:extracellular region"/>
    <property type="evidence" value="ECO:0007669"/>
    <property type="project" value="UniProtKB-SubCell"/>
</dbReference>
<evidence type="ECO:0000259" key="13">
    <source>
        <dbReference type="Pfam" id="PF01593"/>
    </source>
</evidence>
<dbReference type="FunFam" id="3.50.50.60:FF:000450">
    <property type="entry name" value="Amine oxidase"/>
    <property type="match status" value="1"/>
</dbReference>
<name>A0A834C5D8_ORYME</name>
<evidence type="ECO:0000256" key="10">
    <source>
        <dbReference type="PIRSR" id="PIRSR601613-1"/>
    </source>
</evidence>
<evidence type="ECO:0000313" key="15">
    <source>
        <dbReference type="Proteomes" id="UP000646548"/>
    </source>
</evidence>
<protein>
    <recommendedName>
        <fullName evidence="11">Amine oxidase</fullName>
        <ecNumber evidence="11">1.4.3.-</ecNumber>
    </recommendedName>
</protein>
<comment type="subcellular location">
    <subcellularLocation>
        <location evidence="2">Secreted</location>
    </subcellularLocation>
</comment>
<evidence type="ECO:0000256" key="11">
    <source>
        <dbReference type="RuleBase" id="RU362067"/>
    </source>
</evidence>
<comment type="similarity">
    <text evidence="3">Belongs to the flavin monoamine oxidase family. FIG1 subfamily.</text>
</comment>
<feature type="binding site" evidence="10">
    <location>
        <position position="569"/>
    </location>
    <ligand>
        <name>FAD</name>
        <dbReference type="ChEBI" id="CHEBI:57692"/>
    </ligand>
</feature>
<evidence type="ECO:0000256" key="12">
    <source>
        <dbReference type="SAM" id="MobiDB-lite"/>
    </source>
</evidence>
<dbReference type="GO" id="GO:0009063">
    <property type="term" value="P:amino acid catabolic process"/>
    <property type="evidence" value="ECO:0007669"/>
    <property type="project" value="TreeGrafter"/>
</dbReference>
<keyword evidence="6 11" id="KW-0274">FAD</keyword>
<keyword evidence="9" id="KW-0325">Glycoprotein</keyword>
<dbReference type="SUPFAM" id="SSF51905">
    <property type="entry name" value="FAD/NAD(P)-binding domain"/>
    <property type="match status" value="1"/>
</dbReference>
<dbReference type="Gene3D" id="1.10.10.1620">
    <property type="match status" value="1"/>
</dbReference>
<gene>
    <name evidence="14" type="ORF">FQA47_022062</name>
</gene>
<dbReference type="Gene3D" id="1.10.405.10">
    <property type="entry name" value="Guanine Nucleotide Dissociation Inhibitor, domain 1"/>
    <property type="match status" value="1"/>
</dbReference>
<dbReference type="PRINTS" id="PR00757">
    <property type="entry name" value="AMINEOXDASEF"/>
</dbReference>
<dbReference type="EMBL" id="WKFB01000514">
    <property type="protein sequence ID" value="KAF6720750.1"/>
    <property type="molecule type" value="Genomic_DNA"/>
</dbReference>
<keyword evidence="7 11" id="KW-0560">Oxidoreductase</keyword>
<keyword evidence="5 11" id="KW-0285">Flavoprotein</keyword>
<keyword evidence="8" id="KW-1015">Disulfide bond</keyword>
<dbReference type="FunFam" id="3.30.70.2100:FF:000001">
    <property type="entry name" value="Amine oxidase"/>
    <property type="match status" value="1"/>
</dbReference>
<accession>A0A834C5D8</accession>
<dbReference type="Proteomes" id="UP000646548">
    <property type="component" value="Unassembled WGS sequence"/>
</dbReference>
<evidence type="ECO:0000313" key="14">
    <source>
        <dbReference type="EMBL" id="KAF6720750.1"/>
    </source>
</evidence>
<feature type="domain" description="Amine oxidase" evidence="13">
    <location>
        <begin position="156"/>
        <end position="592"/>
    </location>
</feature>
<feature type="binding site" evidence="10">
    <location>
        <position position="374"/>
    </location>
    <ligand>
        <name>FAD</name>
        <dbReference type="ChEBI" id="CHEBI:57692"/>
    </ligand>
</feature>
<evidence type="ECO:0000256" key="8">
    <source>
        <dbReference type="ARBA" id="ARBA00023157"/>
    </source>
</evidence>
<dbReference type="InterPro" id="IPR036188">
    <property type="entry name" value="FAD/NAD-bd_sf"/>
</dbReference>
<evidence type="ECO:0000256" key="9">
    <source>
        <dbReference type="ARBA" id="ARBA00023180"/>
    </source>
</evidence>
<proteinExistence type="inferred from homology"/>
<dbReference type="FunFam" id="1.10.405.10:FF:000004">
    <property type="entry name" value="Amine oxidase"/>
    <property type="match status" value="1"/>
</dbReference>
<comment type="cofactor">
    <cofactor evidence="1 11">
        <name>FAD</name>
        <dbReference type="ChEBI" id="CHEBI:57692"/>
    </cofactor>
</comment>
<dbReference type="EC" id="1.4.3.-" evidence="11"/>
<evidence type="ECO:0000256" key="3">
    <source>
        <dbReference type="ARBA" id="ARBA00005465"/>
    </source>
</evidence>
<dbReference type="Gene3D" id="3.30.70.2100">
    <property type="match status" value="1"/>
</dbReference>
<dbReference type="Gene3D" id="3.50.50.60">
    <property type="entry name" value="FAD/NAD(P)-binding domain"/>
    <property type="match status" value="2"/>
</dbReference>
<dbReference type="AlphaFoldDB" id="A0A834C5D8"/>
<dbReference type="SUPFAM" id="SSF54373">
    <property type="entry name" value="FAD-linked reductases, C-terminal domain"/>
    <property type="match status" value="1"/>
</dbReference>
<organism evidence="14 15">
    <name type="scientific">Oryzias melastigma</name>
    <name type="common">Marine medaka</name>
    <dbReference type="NCBI Taxonomy" id="30732"/>
    <lineage>
        <taxon>Eukaryota</taxon>
        <taxon>Metazoa</taxon>
        <taxon>Chordata</taxon>
        <taxon>Craniata</taxon>
        <taxon>Vertebrata</taxon>
        <taxon>Euteleostomi</taxon>
        <taxon>Actinopterygii</taxon>
        <taxon>Neopterygii</taxon>
        <taxon>Teleostei</taxon>
        <taxon>Neoteleostei</taxon>
        <taxon>Acanthomorphata</taxon>
        <taxon>Ovalentaria</taxon>
        <taxon>Atherinomorphae</taxon>
        <taxon>Beloniformes</taxon>
        <taxon>Adrianichthyidae</taxon>
        <taxon>Oryziinae</taxon>
        <taxon>Oryzias</taxon>
    </lineage>
</organism>
<reference evidence="14" key="1">
    <citation type="journal article" name="BMC Genomics">
        <title>Long-read sequencing and de novo genome assembly of marine medaka (Oryzias melastigma).</title>
        <authorList>
            <person name="Liang P."/>
            <person name="Saqib H.S.A."/>
            <person name="Ni X."/>
            <person name="Shen Y."/>
        </authorList>
    </citation>
    <scope>NUCLEOTIDE SEQUENCE</scope>
    <source>
        <strain evidence="14">Bigg-433</strain>
    </source>
</reference>
<dbReference type="FunFam" id="3.50.50.60:FF:000242">
    <property type="entry name" value="Amine oxidase"/>
    <property type="match status" value="1"/>
</dbReference>
<dbReference type="InterPro" id="IPR050281">
    <property type="entry name" value="Flavin_monoamine_oxidase"/>
</dbReference>
<evidence type="ECO:0000256" key="7">
    <source>
        <dbReference type="ARBA" id="ARBA00023002"/>
    </source>
</evidence>
<dbReference type="GO" id="GO:0001716">
    <property type="term" value="F:L-amino-acid oxidase activity"/>
    <property type="evidence" value="ECO:0007669"/>
    <property type="project" value="UniProtKB-ARBA"/>
</dbReference>
<feature type="binding site" evidence="10">
    <location>
        <position position="203"/>
    </location>
    <ligand>
        <name>substrate</name>
    </ligand>
</feature>
<comment type="caution">
    <text evidence="14">The sequence shown here is derived from an EMBL/GenBank/DDBJ whole genome shotgun (WGS) entry which is preliminary data.</text>
</comment>
<evidence type="ECO:0000256" key="5">
    <source>
        <dbReference type="ARBA" id="ARBA00022630"/>
    </source>
</evidence>
<dbReference type="InterPro" id="IPR001613">
    <property type="entry name" value="Flavin_amine_oxidase"/>
</dbReference>
<sequence>MRFLDADHARVRVLVPAVSRGLVNVQHGVQPNDQTPDLIENPDSVNRKAGQVRKKSQQKSSRSSGFSSGAVWTISAPETDHLSSITIEVMILLDVKLYAVLLLLLARHRSSSAVSLKEDLADCLKDADYDVLLQTVQEGLPNITTPHHVVIVGAGMAGLTAAMLLEDAGHQVTILEASNRIGGRVETHRNKEEGWYAELGAMRIPSFHRIVLWVAAKLRVKMNTFVMDDPNTYYLVNGVKKRTYAVKNNPGLLGYKVEPSEMGMSADELLQQALQKVKTDVQTEGCKAAFKKYDHYSVKEYLKEVGGLSLEAIRMIGDLLNEQSLMHTALTEMIYDQTDINDNSTYYEVTGGSDLLPNAFLNILHSTLLLNSKVVHISQSDRGVNVTYQTSDESRNIQADMVLVTTTTKAALFMDFDPPLSAPKMVAMRAVHYDSSTKVLLTFSEKFWESDGIRGGKSITDRPSRFIYYPSHSFPKNQTIGVLLASYTWSDDSLLFLGASDEDLKELALRDLAQIHGEWVRSLCTGVIVKRWSKDPYSKGAFALLTPYQHIEYSEELFRNEGRIHFAGEHTAFSHAWIETAMKSAIRAAVNINNAVLQGSDQNQGLGFSEVQCSLNVEN</sequence>
<dbReference type="PANTHER" id="PTHR10742:SF342">
    <property type="entry name" value="AMINE OXIDASE"/>
    <property type="match status" value="1"/>
</dbReference>
<feature type="compositionally biased region" description="Low complexity" evidence="12">
    <location>
        <begin position="58"/>
        <end position="68"/>
    </location>
</feature>
<dbReference type="Pfam" id="PF01593">
    <property type="entry name" value="Amino_oxidase"/>
    <property type="match status" value="1"/>
</dbReference>
<dbReference type="PANTHER" id="PTHR10742">
    <property type="entry name" value="FLAVIN MONOAMINE OXIDASE"/>
    <property type="match status" value="1"/>
</dbReference>
<dbReference type="FunFam" id="1.10.10.1620:FF:000001">
    <property type="entry name" value="Amine oxidase"/>
    <property type="match status" value="1"/>
</dbReference>
<evidence type="ECO:0000256" key="2">
    <source>
        <dbReference type="ARBA" id="ARBA00004613"/>
    </source>
</evidence>
<feature type="binding site" evidence="10">
    <location>
        <begin position="200"/>
        <end position="203"/>
    </location>
    <ligand>
        <name>FAD</name>
        <dbReference type="ChEBI" id="CHEBI:57692"/>
    </ligand>
</feature>
<feature type="binding site" evidence="10">
    <location>
        <begin position="176"/>
        <end position="177"/>
    </location>
    <ligand>
        <name>FAD</name>
        <dbReference type="ChEBI" id="CHEBI:57692"/>
    </ligand>
</feature>